<feature type="compositionally biased region" description="Acidic residues" evidence="1">
    <location>
        <begin position="131"/>
        <end position="142"/>
    </location>
</feature>
<feature type="signal peptide" evidence="2">
    <location>
        <begin position="1"/>
        <end position="17"/>
    </location>
</feature>
<name>A0ABM1MBB1_NICVS</name>
<dbReference type="RefSeq" id="XP_017771861.1">
    <property type="nucleotide sequence ID" value="XM_017916372.1"/>
</dbReference>
<dbReference type="GeneID" id="108559194"/>
<dbReference type="Pfam" id="PF01395">
    <property type="entry name" value="PBP_GOBP"/>
    <property type="match status" value="1"/>
</dbReference>
<accession>A0ABM1MBB1</accession>
<feature type="region of interest" description="Disordered" evidence="1">
    <location>
        <begin position="55"/>
        <end position="77"/>
    </location>
</feature>
<evidence type="ECO:0000313" key="3">
    <source>
        <dbReference type="Proteomes" id="UP000695000"/>
    </source>
</evidence>
<proteinExistence type="predicted"/>
<dbReference type="Proteomes" id="UP000695000">
    <property type="component" value="Unplaced"/>
</dbReference>
<feature type="chain" id="PRO_5045232038" evidence="2">
    <location>
        <begin position="18"/>
        <end position="325"/>
    </location>
</feature>
<protein>
    <submittedName>
        <fullName evidence="4">Uncharacterized protein</fullName>
    </submittedName>
</protein>
<evidence type="ECO:0000256" key="1">
    <source>
        <dbReference type="SAM" id="MobiDB-lite"/>
    </source>
</evidence>
<dbReference type="InterPro" id="IPR006170">
    <property type="entry name" value="PBP/GOBP"/>
</dbReference>
<dbReference type="InterPro" id="IPR036728">
    <property type="entry name" value="PBP_GOBP_sf"/>
</dbReference>
<feature type="compositionally biased region" description="Basic and acidic residues" evidence="1">
    <location>
        <begin position="66"/>
        <end position="77"/>
    </location>
</feature>
<keyword evidence="3" id="KW-1185">Reference proteome</keyword>
<gene>
    <name evidence="4" type="primary">LOC108559194</name>
</gene>
<evidence type="ECO:0000256" key="2">
    <source>
        <dbReference type="SAM" id="SignalP"/>
    </source>
</evidence>
<reference evidence="4" key="1">
    <citation type="submission" date="2025-08" db="UniProtKB">
        <authorList>
            <consortium name="RefSeq"/>
        </authorList>
    </citation>
    <scope>IDENTIFICATION</scope>
    <source>
        <tissue evidence="4">Whole Larva</tissue>
    </source>
</reference>
<dbReference type="SUPFAM" id="SSF47565">
    <property type="entry name" value="Insect pheromone/odorant-binding proteins"/>
    <property type="match status" value="1"/>
</dbReference>
<feature type="region of interest" description="Disordered" evidence="1">
    <location>
        <begin position="113"/>
        <end position="197"/>
    </location>
</feature>
<evidence type="ECO:0000313" key="4">
    <source>
        <dbReference type="RefSeq" id="XP_017771861.1"/>
    </source>
</evidence>
<keyword evidence="2" id="KW-0732">Signal</keyword>
<dbReference type="Gene3D" id="1.10.238.20">
    <property type="entry name" value="Pheromone/general odorant binding protein domain"/>
    <property type="match status" value="1"/>
</dbReference>
<sequence>MLMLNYVLLVCAALCIAKDEINLKNATAKEDKEKSKSLDHPLRTEVRKYLKECGADVSDGDESSEEETKVDRMDVRRRGTYPENYSAWYEENQKKNKRKLRDVTLLDRNRSKFDGYRDRNNRRGNKNNQYDDYEDGDNDDEGGCNSGNGNNRNNRNRGRNKNRNGGNRNGNQDRNRNKGNNNNKNNRNEYNRYDPYGNRYDGNEDFGLYGWGSNRGYSLYGGRMMLLPNRTEENARTKRHNDDDFQCLSQCVFGYLGMLDDDRVPSETELTKFIQNSVQNSSKRMQAIRDARRCFATLSASDTEDGCKFSKLLGNCLKLEIPDYS</sequence>
<organism evidence="3 4">
    <name type="scientific">Nicrophorus vespilloides</name>
    <name type="common">Boreal carrion beetle</name>
    <dbReference type="NCBI Taxonomy" id="110193"/>
    <lineage>
        <taxon>Eukaryota</taxon>
        <taxon>Metazoa</taxon>
        <taxon>Ecdysozoa</taxon>
        <taxon>Arthropoda</taxon>
        <taxon>Hexapoda</taxon>
        <taxon>Insecta</taxon>
        <taxon>Pterygota</taxon>
        <taxon>Neoptera</taxon>
        <taxon>Endopterygota</taxon>
        <taxon>Coleoptera</taxon>
        <taxon>Polyphaga</taxon>
        <taxon>Staphyliniformia</taxon>
        <taxon>Silphidae</taxon>
        <taxon>Nicrophorinae</taxon>
        <taxon>Nicrophorus</taxon>
    </lineage>
</organism>